<proteinExistence type="predicted"/>
<evidence type="ECO:0000313" key="5">
    <source>
        <dbReference type="Proteomes" id="UP000482634"/>
    </source>
</evidence>
<sequence length="202" mass="22277">MTEKHPCHACANPILASTAIRTGGLCMPCKGGYRENIEHGKQRATERKQYLASPQAQYWSALVNRVYHTEQGFAGLALAEQHYYAVNCLSGEVYNGGFEQYFGNSSADHYLIACAGLRTLGALHTLALLEEARGVLFGAHPVPLDQGERQLRMPTYAPAGDADCEAALDTLDARFYLDSEALDDRLRKHARVHGLFEHLEPS</sequence>
<accession>A0A6M0CUY5</accession>
<gene>
    <name evidence="2" type="ORF">G3435_18280</name>
    <name evidence="3" type="ORF">G3436_00715</name>
</gene>
<keyword evidence="5" id="KW-1185">Reference proteome</keyword>
<protein>
    <submittedName>
        <fullName evidence="3">DMP19 family protein</fullName>
    </submittedName>
</protein>
<dbReference type="Gene3D" id="1.20.1420.60">
    <property type="match status" value="1"/>
</dbReference>
<dbReference type="InterPro" id="IPR025402">
    <property type="entry name" value="DMP19_C"/>
</dbReference>
<name>A0A6B3NHA1_9PSED</name>
<reference evidence="4 5" key="1">
    <citation type="submission" date="2020-02" db="EMBL/GenBank/DDBJ databases">
        <title>Broccoli isolated Pseudomonas sp.</title>
        <authorList>
            <person name="Fujikawa T."/>
            <person name="Sawada H."/>
        </authorList>
    </citation>
    <scope>NUCLEOTIDE SEQUENCE [LARGE SCALE GENOMIC DNA]</scope>
    <source>
        <strain evidence="3 5">MAFF212427</strain>
        <strain evidence="2 4">MAFF212428</strain>
    </source>
</reference>
<dbReference type="RefSeq" id="WP_163940361.1">
    <property type="nucleotide sequence ID" value="NZ_JAAHBU010000005.1"/>
</dbReference>
<dbReference type="Proteomes" id="UP000480410">
    <property type="component" value="Unassembled WGS sequence"/>
</dbReference>
<evidence type="ECO:0000313" key="2">
    <source>
        <dbReference type="EMBL" id="NER61378.1"/>
    </source>
</evidence>
<evidence type="ECO:0000313" key="3">
    <source>
        <dbReference type="EMBL" id="NER62702.1"/>
    </source>
</evidence>
<accession>A0A6B3NHA1</accession>
<dbReference type="Pfam" id="PF14300">
    <property type="entry name" value="DMP19"/>
    <property type="match status" value="1"/>
</dbReference>
<dbReference type="EMBL" id="JAAHBU010000005">
    <property type="protein sequence ID" value="NER62702.1"/>
    <property type="molecule type" value="Genomic_DNA"/>
</dbReference>
<evidence type="ECO:0000259" key="1">
    <source>
        <dbReference type="Pfam" id="PF14300"/>
    </source>
</evidence>
<organism evidence="3 5">
    <name type="scientific">Pseudomonas brassicae</name>
    <dbReference type="NCBI Taxonomy" id="2708063"/>
    <lineage>
        <taxon>Bacteria</taxon>
        <taxon>Pseudomonadati</taxon>
        <taxon>Pseudomonadota</taxon>
        <taxon>Gammaproteobacteria</taxon>
        <taxon>Pseudomonadales</taxon>
        <taxon>Pseudomonadaceae</taxon>
        <taxon>Pseudomonas</taxon>
    </lineage>
</organism>
<dbReference type="EMBL" id="JAAHBV010000421">
    <property type="protein sequence ID" value="NER61378.1"/>
    <property type="molecule type" value="Genomic_DNA"/>
</dbReference>
<feature type="domain" description="DNA mimic protein DMP19 C-terminal" evidence="1">
    <location>
        <begin position="76"/>
        <end position="193"/>
    </location>
</feature>
<dbReference type="AlphaFoldDB" id="A0A6B3NHA1"/>
<evidence type="ECO:0000313" key="4">
    <source>
        <dbReference type="Proteomes" id="UP000480410"/>
    </source>
</evidence>
<comment type="caution">
    <text evidence="3">The sequence shown here is derived from an EMBL/GenBank/DDBJ whole genome shotgun (WGS) entry which is preliminary data.</text>
</comment>
<dbReference type="Proteomes" id="UP000482634">
    <property type="component" value="Unassembled WGS sequence"/>
</dbReference>